<dbReference type="InterPro" id="IPR032675">
    <property type="entry name" value="LRR_dom_sf"/>
</dbReference>
<organism evidence="2 3">
    <name type="scientific">Priapulus caudatus</name>
    <name type="common">Priapulid worm</name>
    <dbReference type="NCBI Taxonomy" id="37621"/>
    <lineage>
        <taxon>Eukaryota</taxon>
        <taxon>Metazoa</taxon>
        <taxon>Ecdysozoa</taxon>
        <taxon>Scalidophora</taxon>
        <taxon>Priapulida</taxon>
        <taxon>Priapulimorpha</taxon>
        <taxon>Priapulimorphida</taxon>
        <taxon>Priapulidae</taxon>
        <taxon>Priapulus</taxon>
    </lineage>
</organism>
<name>A0ABM1DZQ1_PRICU</name>
<proteinExistence type="predicted"/>
<protein>
    <submittedName>
        <fullName evidence="3">F-box only protein 39-like</fullName>
    </submittedName>
</protein>
<dbReference type="RefSeq" id="XP_014665422.1">
    <property type="nucleotide sequence ID" value="XM_014809936.1"/>
</dbReference>
<feature type="domain" description="F-box" evidence="1">
    <location>
        <begin position="2"/>
        <end position="48"/>
    </location>
</feature>
<reference evidence="3" key="1">
    <citation type="submission" date="2025-08" db="UniProtKB">
        <authorList>
            <consortium name="RefSeq"/>
        </authorList>
    </citation>
    <scope>IDENTIFICATION</scope>
</reference>
<evidence type="ECO:0000259" key="1">
    <source>
        <dbReference type="PROSITE" id="PS50181"/>
    </source>
</evidence>
<dbReference type="GeneID" id="106807565"/>
<gene>
    <name evidence="3" type="primary">LOC106807565</name>
</gene>
<evidence type="ECO:0000313" key="3">
    <source>
        <dbReference type="RefSeq" id="XP_014665422.1"/>
    </source>
</evidence>
<dbReference type="Proteomes" id="UP000695022">
    <property type="component" value="Unplaced"/>
</dbReference>
<dbReference type="InterPro" id="IPR036047">
    <property type="entry name" value="F-box-like_dom_sf"/>
</dbReference>
<dbReference type="Gene3D" id="3.80.10.10">
    <property type="entry name" value="Ribonuclease Inhibitor"/>
    <property type="match status" value="1"/>
</dbReference>
<dbReference type="Gene3D" id="1.20.1280.50">
    <property type="match status" value="1"/>
</dbReference>
<dbReference type="PROSITE" id="PS50181">
    <property type="entry name" value="FBOX"/>
    <property type="match status" value="1"/>
</dbReference>
<dbReference type="SMART" id="SM00256">
    <property type="entry name" value="FBOX"/>
    <property type="match status" value="1"/>
</dbReference>
<dbReference type="InterPro" id="IPR001810">
    <property type="entry name" value="F-box_dom"/>
</dbReference>
<sequence length="426" mass="49525">MEASWEQVPNIVLVQVFSRLSDSDRLSASLVCQKWRQIFRYPSLWRTRCFDISRGHTGEDARAIAFARSLGPCLKQLYVILNHPTYIGCRRAQKTMTSLLSRLYGKAQLAEFVMPHLEMDRFWKYDSVRDRLFRSLARFLRGQRRLRAFDMSGASVMPSEGYLLLAAVAKNSGATVRDLNIEEYFRPRHPVFLSETFNELMGQFSNLHKLSISYNCMSDELLASLASTCAGRLSHVTVRCYKTEPHHQKIYGQQWKNLCRVCPKLKVKYCLERIRAYSEIKLMLVPEIPLYHLQIWAGYESSQIDWRVCDTIDYITTNFCDTLEHVSLEYDESTEFIDDRLLALVSRCRHLEHMDVNAVLQLATVDTLLNQQKEYKIGLLGCHIVVCGLTEHGTERLSDIMQQHQEWLDERGVDFRCTSDHALHHQ</sequence>
<dbReference type="SUPFAM" id="SSF81383">
    <property type="entry name" value="F-box domain"/>
    <property type="match status" value="1"/>
</dbReference>
<dbReference type="PANTHER" id="PTHR20872">
    <property type="match status" value="1"/>
</dbReference>
<accession>A0ABM1DZQ1</accession>
<keyword evidence="2" id="KW-1185">Reference proteome</keyword>
<dbReference type="SUPFAM" id="SSF52047">
    <property type="entry name" value="RNI-like"/>
    <property type="match status" value="1"/>
</dbReference>
<dbReference type="PANTHER" id="PTHR20872:SF1">
    <property type="entry name" value="F-BOX DOMAIN-CONTAINING PROTEIN"/>
    <property type="match status" value="1"/>
</dbReference>
<evidence type="ECO:0000313" key="2">
    <source>
        <dbReference type="Proteomes" id="UP000695022"/>
    </source>
</evidence>
<dbReference type="Pfam" id="PF12937">
    <property type="entry name" value="F-box-like"/>
    <property type="match status" value="1"/>
</dbReference>